<evidence type="ECO:0000259" key="1">
    <source>
        <dbReference type="SMART" id="SM00382"/>
    </source>
</evidence>
<proteinExistence type="predicted"/>
<dbReference type="InterPro" id="IPR003959">
    <property type="entry name" value="ATPase_AAA_core"/>
</dbReference>
<dbReference type="EMBL" id="FPCA01000004">
    <property type="protein sequence ID" value="SFU92913.1"/>
    <property type="molecule type" value="Genomic_DNA"/>
</dbReference>
<dbReference type="OrthoDB" id="9814769at2"/>
<gene>
    <name evidence="2" type="ORF">SAMN04487941_3439</name>
</gene>
<dbReference type="SMART" id="SM00382">
    <property type="entry name" value="AAA"/>
    <property type="match status" value="1"/>
</dbReference>
<dbReference type="InterPro" id="IPR003593">
    <property type="entry name" value="AAA+_ATPase"/>
</dbReference>
<dbReference type="InterPro" id="IPR020958">
    <property type="entry name" value="DUF3686"/>
</dbReference>
<dbReference type="Pfam" id="PF25472">
    <property type="entry name" value="DUF7902"/>
    <property type="match status" value="1"/>
</dbReference>
<dbReference type="CDD" id="cd00009">
    <property type="entry name" value="AAA"/>
    <property type="match status" value="1"/>
</dbReference>
<dbReference type="Pfam" id="PF12458">
    <property type="entry name" value="DUF3686"/>
    <property type="match status" value="1"/>
</dbReference>
<dbReference type="Proteomes" id="UP000182491">
    <property type="component" value="Unassembled WGS sequence"/>
</dbReference>
<dbReference type="GO" id="GO:0016887">
    <property type="term" value="F:ATP hydrolysis activity"/>
    <property type="evidence" value="ECO:0007669"/>
    <property type="project" value="InterPro"/>
</dbReference>
<dbReference type="Gene3D" id="3.40.50.300">
    <property type="entry name" value="P-loop containing nucleotide triphosphate hydrolases"/>
    <property type="match status" value="1"/>
</dbReference>
<organism evidence="2 3">
    <name type="scientific">Pontibacter akesuensis</name>
    <dbReference type="NCBI Taxonomy" id="388950"/>
    <lineage>
        <taxon>Bacteria</taxon>
        <taxon>Pseudomonadati</taxon>
        <taxon>Bacteroidota</taxon>
        <taxon>Cytophagia</taxon>
        <taxon>Cytophagales</taxon>
        <taxon>Hymenobacteraceae</taxon>
        <taxon>Pontibacter</taxon>
    </lineage>
</organism>
<protein>
    <submittedName>
        <fullName evidence="2">ATPase family associated with various cellular activities (AAA)</fullName>
    </submittedName>
</protein>
<name>A0A1I7K658_9BACT</name>
<dbReference type="InterPro" id="IPR027417">
    <property type="entry name" value="P-loop_NTPase"/>
</dbReference>
<dbReference type="SUPFAM" id="SSF52540">
    <property type="entry name" value="P-loop containing nucleoside triphosphate hydrolases"/>
    <property type="match status" value="1"/>
</dbReference>
<dbReference type="RefSeq" id="WP_068837158.1">
    <property type="nucleotide sequence ID" value="NZ_BMXC01000004.1"/>
</dbReference>
<dbReference type="InterPro" id="IPR057224">
    <property type="entry name" value="DUF7902"/>
</dbReference>
<keyword evidence="3" id="KW-1185">Reference proteome</keyword>
<dbReference type="STRING" id="388950.GCA_001611675_01021"/>
<accession>A0A1I7K658</accession>
<evidence type="ECO:0000313" key="2">
    <source>
        <dbReference type="EMBL" id="SFU92913.1"/>
    </source>
</evidence>
<dbReference type="Pfam" id="PF00004">
    <property type="entry name" value="AAA"/>
    <property type="match status" value="1"/>
</dbReference>
<evidence type="ECO:0000313" key="3">
    <source>
        <dbReference type="Proteomes" id="UP000182491"/>
    </source>
</evidence>
<feature type="domain" description="AAA+ ATPase" evidence="1">
    <location>
        <begin position="1282"/>
        <end position="1431"/>
    </location>
</feature>
<reference evidence="3" key="1">
    <citation type="submission" date="2016-10" db="EMBL/GenBank/DDBJ databases">
        <authorList>
            <person name="Varghese N."/>
        </authorList>
    </citation>
    <scope>NUCLEOTIDE SEQUENCE [LARGE SCALE GENOMIC DNA]</scope>
    <source>
        <strain evidence="3">DSM 18820</strain>
    </source>
</reference>
<dbReference type="GO" id="GO:0005524">
    <property type="term" value="F:ATP binding"/>
    <property type="evidence" value="ECO:0007669"/>
    <property type="project" value="InterPro"/>
</dbReference>
<sequence>MEDNTTVPTQPVAEEIVQLEGGTYEILRNRLQKSGSELRTQLDQLNQERKKVFGAIETKLLATDRITTENNCVAWDMVPVGFNMLFGYNVHIGLKSEVELSDVFGVYTYAGHTFKEQSLELIGDQTFKEDFQKLYKYYKNTQFVKFALIGTHLFMVFRVGKSASDIKTFKWLVQGNELVYLDNRSDHEYVFPNQHDFTWKRTVRESQRKGKYPHVSIEDKVFVETLGGDLTIKVEDNTDSGHGIYSEEVEDKDQSLDDSEIYYAIIGNIILLKIRPYRENNYRYFVFNYKLKEARRIDALEQSCVLLPDNQGIIYPYGYYLQTGEYKEFDNNLRDMLFEKRIVSPNGEDFLYVFYNKEQGTYLLLSYNLINQKIETPIICHGYAIFENGELNYFKADEEPQKHHAVQIWQTPYIGPNYSIPVTQESYLYKIGNKEIVRAMAECTELLSLLQKEDSYTNLYLDLIKLTTNVLDSYHWLSRKETFNLAAPLGGIRQTATAAVDEYEKVLSIRKSTKEQVEGVLGQAEALINTLKLQKAEHINDYVKYLAELRTLRGEVVSLRDLRYADLMKIEAYEAQLLDFAQNMANATVTFLLKPDALQPYEQRVQHLNAAIDTVTKVVEADAIDKEITGVATELEMLIDIVSNLKIEDATQTTSIIDTISGIYSTFNQTKATLKRKRKELLSREGKAEFSSQLKLISQSVISYLDVCDTPQKCEDYLAKLMVQLEELEGKFPDFDEFIEQLAVKREEIYSAFESKKVALQEAQNKRATNLQQAADRILKAVQSRISKLGSIAEINGYFASDLMIEKVRNTVEELLNIGDTVKADTIQSRLKTVKEDAIRQLKDKQELFVAGENVLKFGTHHFTVNTQPFELSVVHRDGAMFFHLTGTNFFEKIVDDAFLSYRQVWEQTLVSENNNVYRAEYLAFQVLQTAQDKSLTSMAGEGFKYLTVDELYKLTEAELREYVARFMAARFNEGYTKGVHDHDAALILGAMVRLTKTADLLRYTSEARACAQLYWDVFASEKRKATLHHQLKGIGAILQVFPDTHQFDNVVEELQQEISAFQQETALFATALAAEAGEYLFYELTRGDHFVIDKFAATLYDGFKHYLTDKKALTAFEASVKALEHNPVEQFELIQHWLKAYALQANQQDKLTYTSEAAVLLLRNGYNGQHVINTVLQETLAQLHGVHHVVQEQQYQLQYHTFLGKLRNYTATTATQFTQFTALKKQLTATFEEQLRLQEFKPRVLSSFVRNKLIDQVYLPLIGANLAKQMGTAGEAKRTDLMGMLLLLSPPGYGKTTLMEYIANRLGIIFMKINGPAIGHQVTAIDPAEAPNAAAREELNKLNLAFEMGDNVMIYLDDIQHCNPEFLQKFISLCDAQRKIEGVYKGKSRTYDFRGKKVCVVMAGNPYTETGEKFRIPDMLANRADIYNLGDIIGDTEDVFKLSYIENSLTSNAVLAKLAGRSQQDVHTLLKLAQTGNSEGLSYEANHSAAEISEYVQVFQKLLRLQDVILKVNMEYIRSAAQADEYRTEPAFKLQGSYRNMNKLAEKVMPIMNDQELQTLILSHYESESQTLTTGAEANMLKFKELLGLQSEVEAQRWQDIKATFVRNNKLKSFGDGNQVGQVLAQMESITGGLTGIQEVLRGLKEEDK</sequence>